<protein>
    <recommendedName>
        <fullName evidence="4">L1 transposable element RRM domain-containing protein</fullName>
    </recommendedName>
</protein>
<sequence length="189" mass="22091">MSDVTPSGDLNLGIKNLFKILNKISTDTSHINVKILEIDAKLNAMDERFDKMENRISTLEDHEVEDLENRSRCNNICIRGLPESVEDGKPIDSKKKNTYLCSPSPRPNQCPRPIIMRLLKFQTRELLLRKAREKQLILWDNHKISFFQDLSKEVQLKRKAFAEAKRRFRDHMAKYTMAYLAILCVHYEG</sequence>
<organism evidence="2 3">
    <name type="scientific">Latimeria chalumnae</name>
    <name type="common">Coelacanth</name>
    <dbReference type="NCBI Taxonomy" id="7897"/>
    <lineage>
        <taxon>Eukaryota</taxon>
        <taxon>Metazoa</taxon>
        <taxon>Chordata</taxon>
        <taxon>Craniata</taxon>
        <taxon>Vertebrata</taxon>
        <taxon>Euteleostomi</taxon>
        <taxon>Coelacanthiformes</taxon>
        <taxon>Coelacanthidae</taxon>
        <taxon>Latimeria</taxon>
    </lineage>
</organism>
<dbReference type="Gene3D" id="3.30.250.20">
    <property type="entry name" value="L1 transposable element, C-terminal domain"/>
    <property type="match status" value="1"/>
</dbReference>
<dbReference type="InterPro" id="IPR042566">
    <property type="entry name" value="L1_C"/>
</dbReference>
<dbReference type="GeneTree" id="ENSGT00740000115741"/>
<dbReference type="Ensembl" id="ENSLACT00000013788.1">
    <property type="protein sequence ID" value="ENSLACP00000013691.1"/>
    <property type="gene ID" value="ENSLACG00000012049.1"/>
</dbReference>
<proteinExistence type="predicted"/>
<name>H3AVM0_LATCH</name>
<dbReference type="PANTHER" id="PTHR11505">
    <property type="entry name" value="L1 TRANSPOSABLE ELEMENT-RELATED"/>
    <property type="match status" value="1"/>
</dbReference>
<accession>H3AVM0</accession>
<reference evidence="3" key="1">
    <citation type="submission" date="2011-08" db="EMBL/GenBank/DDBJ databases">
        <title>The draft genome of Latimeria chalumnae.</title>
        <authorList>
            <person name="Di Palma F."/>
            <person name="Alfoldi J."/>
            <person name="Johnson J."/>
            <person name="Berlin A."/>
            <person name="Gnerre S."/>
            <person name="Jaffe D."/>
            <person name="MacCallum I."/>
            <person name="Young S."/>
            <person name="Walker B.J."/>
            <person name="Lander E."/>
            <person name="Lindblad-Toh K."/>
        </authorList>
    </citation>
    <scope>NUCLEOTIDE SEQUENCE [LARGE SCALE GENOMIC DNA]</scope>
    <source>
        <strain evidence="3">Wild caught</strain>
    </source>
</reference>
<evidence type="ECO:0008006" key="4">
    <source>
        <dbReference type="Google" id="ProtNLM"/>
    </source>
</evidence>
<dbReference type="AlphaFoldDB" id="H3AVM0"/>
<keyword evidence="1" id="KW-0175">Coiled coil</keyword>
<dbReference type="InParanoid" id="H3AVM0"/>
<dbReference type="HOGENOM" id="CLU_062834_2_1_1"/>
<reference evidence="2" key="2">
    <citation type="submission" date="2025-08" db="UniProtKB">
        <authorList>
            <consortium name="Ensembl"/>
        </authorList>
    </citation>
    <scope>IDENTIFICATION</scope>
</reference>
<feature type="coiled-coil region" evidence="1">
    <location>
        <begin position="35"/>
        <end position="62"/>
    </location>
</feature>
<reference evidence="2" key="3">
    <citation type="submission" date="2025-09" db="UniProtKB">
        <authorList>
            <consortium name="Ensembl"/>
        </authorList>
    </citation>
    <scope>IDENTIFICATION</scope>
</reference>
<evidence type="ECO:0000313" key="2">
    <source>
        <dbReference type="Ensembl" id="ENSLACP00000013691.1"/>
    </source>
</evidence>
<dbReference type="EMBL" id="AFYH01165749">
    <property type="status" value="NOT_ANNOTATED_CDS"/>
    <property type="molecule type" value="Genomic_DNA"/>
</dbReference>
<dbReference type="InterPro" id="IPR004244">
    <property type="entry name" value="Transposase_22"/>
</dbReference>
<keyword evidence="3" id="KW-1185">Reference proteome</keyword>
<evidence type="ECO:0000313" key="3">
    <source>
        <dbReference type="Proteomes" id="UP000008672"/>
    </source>
</evidence>
<dbReference type="Proteomes" id="UP000008672">
    <property type="component" value="Unassembled WGS sequence"/>
</dbReference>
<evidence type="ECO:0000256" key="1">
    <source>
        <dbReference type="SAM" id="Coils"/>
    </source>
</evidence>